<evidence type="ECO:0000256" key="1">
    <source>
        <dbReference type="SAM" id="MobiDB-lite"/>
    </source>
</evidence>
<evidence type="ECO:0000313" key="5">
    <source>
        <dbReference type="Proteomes" id="UP000480548"/>
    </source>
</evidence>
<gene>
    <name evidence="2" type="ORF">TWF102_009579</name>
    <name evidence="3" type="ORF">TWF703_004160</name>
</gene>
<feature type="compositionally biased region" description="Basic and acidic residues" evidence="1">
    <location>
        <begin position="120"/>
        <end position="143"/>
    </location>
</feature>
<proteinExistence type="predicted"/>
<feature type="region of interest" description="Disordered" evidence="1">
    <location>
        <begin position="1"/>
        <end position="148"/>
    </location>
</feature>
<evidence type="ECO:0000313" key="3">
    <source>
        <dbReference type="EMBL" id="KAF3139220.1"/>
    </source>
</evidence>
<feature type="compositionally biased region" description="Basic and acidic residues" evidence="1">
    <location>
        <begin position="7"/>
        <end position="82"/>
    </location>
</feature>
<evidence type="ECO:0000313" key="2">
    <source>
        <dbReference type="EMBL" id="KAF3089578.1"/>
    </source>
</evidence>
<name>A0A7C8P8H0_ORBOL</name>
<protein>
    <submittedName>
        <fullName evidence="3">Uncharacterized protein</fullName>
    </submittedName>
</protein>
<sequence>MSHSRQRHYDSGRLTYDDEREDYHDRDRAYSQNYDRERDPTGWRERRDGSYSPRGRDRAYQDNTPRHDSRDRLSPPYRRLERSCSPYYPSNDIRPPRRRNSSRSPSPDSRHYRRSSPYGRDPERQSRRQYYDRDAPERYDDRGPYYGQPSRDIMLEGIGGDMTDHDVATLLPFAV</sequence>
<evidence type="ECO:0000313" key="4">
    <source>
        <dbReference type="Proteomes" id="UP000475325"/>
    </source>
</evidence>
<dbReference type="AlphaFoldDB" id="A0A7C8P8H0"/>
<organism evidence="3 5">
    <name type="scientific">Orbilia oligospora</name>
    <name type="common">Nematode-trapping fungus</name>
    <name type="synonym">Arthrobotrys oligospora</name>
    <dbReference type="NCBI Taxonomy" id="2813651"/>
    <lineage>
        <taxon>Eukaryota</taxon>
        <taxon>Fungi</taxon>
        <taxon>Dikarya</taxon>
        <taxon>Ascomycota</taxon>
        <taxon>Pezizomycotina</taxon>
        <taxon>Orbiliomycetes</taxon>
        <taxon>Orbiliales</taxon>
        <taxon>Orbiliaceae</taxon>
        <taxon>Orbilia</taxon>
    </lineage>
</organism>
<dbReference type="Proteomes" id="UP000480548">
    <property type="component" value="Unassembled WGS sequence"/>
</dbReference>
<dbReference type="EMBL" id="WIQW01000065">
    <property type="protein sequence ID" value="KAF3089578.1"/>
    <property type="molecule type" value="Genomic_DNA"/>
</dbReference>
<accession>A0A7C8P8H0</accession>
<dbReference type="EMBL" id="WIQZ01000020">
    <property type="protein sequence ID" value="KAF3139220.1"/>
    <property type="molecule type" value="Genomic_DNA"/>
</dbReference>
<reference evidence="4 5" key="1">
    <citation type="submission" date="2019-06" db="EMBL/GenBank/DDBJ databases">
        <authorList>
            <person name="Palmer J.M."/>
        </authorList>
    </citation>
    <scope>NUCLEOTIDE SEQUENCE [LARGE SCALE GENOMIC DNA]</scope>
    <source>
        <strain evidence="2 4">TWF102</strain>
        <strain evidence="3 5">TWF703</strain>
    </source>
</reference>
<comment type="caution">
    <text evidence="3">The sequence shown here is derived from an EMBL/GenBank/DDBJ whole genome shotgun (WGS) entry which is preliminary data.</text>
</comment>
<dbReference type="Proteomes" id="UP000475325">
    <property type="component" value="Unassembled WGS sequence"/>
</dbReference>